<sequence length="94" mass="10710">MAIGEQTHPQASKDQAVVDRLLQSPADIPHLLSLARLRIRYKNFPGARSLQRDLDTVLQQWHLTEEELFAQTRALYASGAAHTKQSTEEQQDWS</sequence>
<dbReference type="InterPro" id="IPR021705">
    <property type="entry name" value="DUF3288"/>
</dbReference>
<proteinExistence type="predicted"/>
<comment type="caution">
    <text evidence="1">The sequence shown here is derived from an EMBL/GenBank/DDBJ whole genome shotgun (WGS) entry which is preliminary data.</text>
</comment>
<reference evidence="1 2" key="1">
    <citation type="submission" date="2020-10" db="EMBL/GenBank/DDBJ databases">
        <authorList>
            <person name="Castelo-Branco R."/>
            <person name="Eusebio N."/>
            <person name="Adriana R."/>
            <person name="Vieira A."/>
            <person name="Brugerolle De Fraissinette N."/>
            <person name="Rezende De Castro R."/>
            <person name="Schneider M.P."/>
            <person name="Vasconcelos V."/>
            <person name="Leao P.N."/>
        </authorList>
    </citation>
    <scope>NUCLEOTIDE SEQUENCE [LARGE SCALE GENOMIC DNA]</scope>
    <source>
        <strain evidence="1 2">LEGE 00031</strain>
    </source>
</reference>
<evidence type="ECO:0000313" key="2">
    <source>
        <dbReference type="Proteomes" id="UP000658720"/>
    </source>
</evidence>
<dbReference type="Pfam" id="PF11691">
    <property type="entry name" value="DUF3288"/>
    <property type="match status" value="1"/>
</dbReference>
<organism evidence="1 2">
    <name type="scientific">Synechocystis salina LEGE 00031</name>
    <dbReference type="NCBI Taxonomy" id="1828736"/>
    <lineage>
        <taxon>Bacteria</taxon>
        <taxon>Bacillati</taxon>
        <taxon>Cyanobacteriota</taxon>
        <taxon>Cyanophyceae</taxon>
        <taxon>Synechococcales</taxon>
        <taxon>Merismopediaceae</taxon>
        <taxon>Synechocystis</taxon>
    </lineage>
</organism>
<evidence type="ECO:0000313" key="1">
    <source>
        <dbReference type="EMBL" id="MBE9254962.1"/>
    </source>
</evidence>
<gene>
    <name evidence="1" type="ORF">IQ217_14155</name>
</gene>
<keyword evidence="2" id="KW-1185">Reference proteome</keyword>
<protein>
    <submittedName>
        <fullName evidence="1">DUF3288 family protein</fullName>
    </submittedName>
</protein>
<name>A0ABR9VUD3_9SYNC</name>
<accession>A0ABR9VUD3</accession>
<dbReference type="EMBL" id="JADEVV010000044">
    <property type="protein sequence ID" value="MBE9254962.1"/>
    <property type="molecule type" value="Genomic_DNA"/>
</dbReference>
<dbReference type="Proteomes" id="UP000658720">
    <property type="component" value="Unassembled WGS sequence"/>
</dbReference>
<dbReference type="RefSeq" id="WP_190599089.1">
    <property type="nucleotide sequence ID" value="NZ_JADEVV010000044.1"/>
</dbReference>